<protein>
    <submittedName>
        <fullName evidence="2">Uncharacterized protein</fullName>
    </submittedName>
</protein>
<comment type="caution">
    <text evidence="2">The sequence shown here is derived from an EMBL/GenBank/DDBJ whole genome shotgun (WGS) entry which is preliminary data.</text>
</comment>
<feature type="transmembrane region" description="Helical" evidence="1">
    <location>
        <begin position="77"/>
        <end position="98"/>
    </location>
</feature>
<keyword evidence="1" id="KW-0812">Transmembrane</keyword>
<name>A0A0C2D3Z0_9BACT</name>
<organism evidence="2 3">
    <name type="scientific">Enhygromyxa salina</name>
    <dbReference type="NCBI Taxonomy" id="215803"/>
    <lineage>
        <taxon>Bacteria</taxon>
        <taxon>Pseudomonadati</taxon>
        <taxon>Myxococcota</taxon>
        <taxon>Polyangia</taxon>
        <taxon>Nannocystales</taxon>
        <taxon>Nannocystaceae</taxon>
        <taxon>Enhygromyxa</taxon>
    </lineage>
</organism>
<dbReference type="EMBL" id="JMCC02000038">
    <property type="protein sequence ID" value="KIG16435.1"/>
    <property type="molecule type" value="Genomic_DNA"/>
</dbReference>
<dbReference type="AlphaFoldDB" id="A0A0C2D3Z0"/>
<dbReference type="Proteomes" id="UP000031599">
    <property type="component" value="Unassembled WGS sequence"/>
</dbReference>
<evidence type="ECO:0000256" key="1">
    <source>
        <dbReference type="SAM" id="Phobius"/>
    </source>
</evidence>
<accession>A0A0C2D3Z0</accession>
<dbReference type="Gene3D" id="2.40.50.140">
    <property type="entry name" value="Nucleic acid-binding proteins"/>
    <property type="match status" value="1"/>
</dbReference>
<reference evidence="2 3" key="1">
    <citation type="submission" date="2014-12" db="EMBL/GenBank/DDBJ databases">
        <title>Genome assembly of Enhygromyxa salina DSM 15201.</title>
        <authorList>
            <person name="Sharma G."/>
            <person name="Subramanian S."/>
        </authorList>
    </citation>
    <scope>NUCLEOTIDE SEQUENCE [LARGE SCALE GENOMIC DNA]</scope>
    <source>
        <strain evidence="2 3">DSM 15201</strain>
    </source>
</reference>
<proteinExistence type="predicted"/>
<keyword evidence="1" id="KW-1133">Transmembrane helix</keyword>
<gene>
    <name evidence="2" type="ORF">DB30_04479</name>
</gene>
<evidence type="ECO:0000313" key="2">
    <source>
        <dbReference type="EMBL" id="KIG16435.1"/>
    </source>
</evidence>
<dbReference type="InterPro" id="IPR012340">
    <property type="entry name" value="NA-bd_OB-fold"/>
</dbReference>
<evidence type="ECO:0000313" key="3">
    <source>
        <dbReference type="Proteomes" id="UP000031599"/>
    </source>
</evidence>
<dbReference type="RefSeq" id="WP_153258336.1">
    <property type="nucleotide sequence ID" value="NZ_JMCC02000038.1"/>
</dbReference>
<keyword evidence="1" id="KW-0472">Membrane</keyword>
<feature type="transmembrane region" description="Helical" evidence="1">
    <location>
        <begin position="53"/>
        <end position="71"/>
    </location>
</feature>
<sequence>MGGDHDADSDFDGDAELDADGDLDGDLDTHADAGHDAHGDLGGFFGVFGSMRFWTFFAAFFGLTGLVLDGLDLAATYAALGLAIGVGFATGWTAVAILRRLSANDTGVVAGVSDYVGKSGEMLIAVGPGRLGKVRIELMGTTVDVLAESEDDLISRGEQALILEMRGNKAVVVKYESAARAVPAVRA</sequence>